<dbReference type="AlphaFoldDB" id="A0A8J4DHS1"/>
<evidence type="ECO:0000313" key="2">
    <source>
        <dbReference type="Proteomes" id="UP000722791"/>
    </source>
</evidence>
<evidence type="ECO:0000313" key="1">
    <source>
        <dbReference type="EMBL" id="GIM00139.1"/>
    </source>
</evidence>
<name>A0A8J4DHS1_9CHLO</name>
<dbReference type="EMBL" id="BNCQ01000007">
    <property type="protein sequence ID" value="GIM00139.1"/>
    <property type="molecule type" value="Genomic_DNA"/>
</dbReference>
<reference evidence="1" key="1">
    <citation type="journal article" date="2021" name="Proc. Natl. Acad. Sci. U.S.A.">
        <title>Three genomes in the algal genus Volvox reveal the fate of a haploid sex-determining region after a transition to homothallism.</title>
        <authorList>
            <person name="Yamamoto K."/>
            <person name="Hamaji T."/>
            <person name="Kawai-Toyooka H."/>
            <person name="Matsuzaki R."/>
            <person name="Takahashi F."/>
            <person name="Nishimura Y."/>
            <person name="Kawachi M."/>
            <person name="Noguchi H."/>
            <person name="Minakuchi Y."/>
            <person name="Umen J.G."/>
            <person name="Toyoda A."/>
            <person name="Nozaki H."/>
        </authorList>
    </citation>
    <scope>NUCLEOTIDE SEQUENCE</scope>
    <source>
        <strain evidence="1">NIES-3785</strain>
    </source>
</reference>
<proteinExistence type="predicted"/>
<dbReference type="Proteomes" id="UP000722791">
    <property type="component" value="Unassembled WGS sequence"/>
</dbReference>
<accession>A0A8J4DHS1</accession>
<gene>
    <name evidence="1" type="ORF">Vretimale_5315</name>
</gene>
<dbReference type="OrthoDB" id="10471789at2759"/>
<protein>
    <submittedName>
        <fullName evidence="1">Uncharacterized protein</fullName>
    </submittedName>
</protein>
<sequence>MGLLLSLEQPDPGPRTSEPRVVLSWLAFCAGTLLCIKAIRGQHAYFQMVIAITLLLVGCLGLLAVPASVARSRLRTLAVALCCSGLYACQLAGLLDRVRPEALIGGFLLLVAMIWRLLGGGGAHTYPQGATPVTVMQPDNRLHPVREKKAD</sequence>
<organism evidence="1 2">
    <name type="scientific">Volvox reticuliferus</name>
    <dbReference type="NCBI Taxonomy" id="1737510"/>
    <lineage>
        <taxon>Eukaryota</taxon>
        <taxon>Viridiplantae</taxon>
        <taxon>Chlorophyta</taxon>
        <taxon>core chlorophytes</taxon>
        <taxon>Chlorophyceae</taxon>
        <taxon>CS clade</taxon>
        <taxon>Chlamydomonadales</taxon>
        <taxon>Volvocaceae</taxon>
        <taxon>Volvox</taxon>
    </lineage>
</organism>
<comment type="caution">
    <text evidence="1">The sequence shown here is derived from an EMBL/GenBank/DDBJ whole genome shotgun (WGS) entry which is preliminary data.</text>
</comment>